<name>A0A0S2HXL1_9BACT</name>
<dbReference type="RefSeq" id="WP_057952226.1">
    <property type="nucleotide sequence ID" value="NZ_CP013118.1"/>
</dbReference>
<dbReference type="Proteomes" id="UP000064893">
    <property type="component" value="Chromosome"/>
</dbReference>
<organism evidence="1 2">
    <name type="scientific">Salinivirga cyanobacteriivorans</name>
    <dbReference type="NCBI Taxonomy" id="1307839"/>
    <lineage>
        <taxon>Bacteria</taxon>
        <taxon>Pseudomonadati</taxon>
        <taxon>Bacteroidota</taxon>
        <taxon>Bacteroidia</taxon>
        <taxon>Bacteroidales</taxon>
        <taxon>Salinivirgaceae</taxon>
        <taxon>Salinivirga</taxon>
    </lineage>
</organism>
<reference evidence="1 2" key="1">
    <citation type="submission" date="2015-11" db="EMBL/GenBank/DDBJ databases">
        <title>Description and complete genome sequence of a novel strain predominating in hypersaline microbial mats and representing a new family of the Bacteriodetes phylum.</title>
        <authorList>
            <person name="Spring S."/>
            <person name="Bunk B."/>
            <person name="Sproer C."/>
            <person name="Klenk H.-P."/>
        </authorList>
    </citation>
    <scope>NUCLEOTIDE SEQUENCE [LARGE SCALE GENOMIC DNA]</scope>
    <source>
        <strain evidence="1 2">L21-Spi-D4</strain>
    </source>
</reference>
<dbReference type="OrthoDB" id="1121286at2"/>
<protein>
    <submittedName>
        <fullName evidence="1">Uncharacterized protein</fullName>
    </submittedName>
</protein>
<accession>A0A0S2HXL1</accession>
<dbReference type="EMBL" id="CP013118">
    <property type="protein sequence ID" value="ALO14708.1"/>
    <property type="molecule type" value="Genomic_DNA"/>
</dbReference>
<proteinExistence type="predicted"/>
<dbReference type="AlphaFoldDB" id="A0A0S2HXL1"/>
<evidence type="ECO:0000313" key="2">
    <source>
        <dbReference type="Proteomes" id="UP000064893"/>
    </source>
</evidence>
<keyword evidence="2" id="KW-1185">Reference proteome</keyword>
<evidence type="ECO:0000313" key="1">
    <source>
        <dbReference type="EMBL" id="ALO14708.1"/>
    </source>
</evidence>
<dbReference type="KEGG" id="blq:L21SP5_01041"/>
<gene>
    <name evidence="1" type="ORF">L21SP5_01041</name>
</gene>
<sequence>MENKKVSKKIIEGLKAEESKKQIEAIDDIRKDGNVTYLPYLADLYVTSNSTEIKDKISAVFQDIKHTDGVQTIVSLLKNTSNKDLRSMLLTACWSSSLDFSKYLIDFVDIALECDYLVTFEVVTVVENFENIPPLDDLDQAIGRLRGAVGSQHSSKRELLLDLLHALEDFRNNG</sequence>